<proteinExistence type="predicted"/>
<evidence type="ECO:0000313" key="9">
    <source>
        <dbReference type="Proteomes" id="UP000791080"/>
    </source>
</evidence>
<dbReference type="Proteomes" id="UP000791080">
    <property type="component" value="Unassembled WGS sequence"/>
</dbReference>
<keyword evidence="3" id="KW-0479">Metal-binding</keyword>
<dbReference type="Pfam" id="PF00180">
    <property type="entry name" value="Iso_dh"/>
    <property type="match status" value="1"/>
</dbReference>
<dbReference type="SUPFAM" id="SSF53659">
    <property type="entry name" value="Isocitrate/Isopropylmalate dehydrogenase-like"/>
    <property type="match status" value="1"/>
</dbReference>
<evidence type="ECO:0000259" key="7">
    <source>
        <dbReference type="SMART" id="SM01329"/>
    </source>
</evidence>
<evidence type="ECO:0000256" key="2">
    <source>
        <dbReference type="ARBA" id="ARBA00001946"/>
    </source>
</evidence>
<dbReference type="InterPro" id="IPR050501">
    <property type="entry name" value="ICDH/IPMDH"/>
</dbReference>
<evidence type="ECO:0000256" key="5">
    <source>
        <dbReference type="ARBA" id="ARBA00023027"/>
    </source>
</evidence>
<comment type="cofactor">
    <cofactor evidence="2">
        <name>Mg(2+)</name>
        <dbReference type="ChEBI" id="CHEBI:18420"/>
    </cofactor>
</comment>
<dbReference type="PANTHER" id="PTHR43275">
    <property type="entry name" value="D-MALATE DEHYDROGENASE [DECARBOXYLATING]"/>
    <property type="match status" value="1"/>
</dbReference>
<evidence type="ECO:0000256" key="1">
    <source>
        <dbReference type="ARBA" id="ARBA00001936"/>
    </source>
</evidence>
<organism evidence="8 9">
    <name type="scientific">Actinoalloteichus caeruleus DSM 43889</name>
    <dbReference type="NCBI Taxonomy" id="1120930"/>
    <lineage>
        <taxon>Bacteria</taxon>
        <taxon>Bacillati</taxon>
        <taxon>Actinomycetota</taxon>
        <taxon>Actinomycetes</taxon>
        <taxon>Pseudonocardiales</taxon>
        <taxon>Pseudonocardiaceae</taxon>
        <taxon>Actinoalloteichus</taxon>
        <taxon>Actinoalloteichus cyanogriseus</taxon>
    </lineage>
</organism>
<gene>
    <name evidence="8" type="ORF">G443_004222</name>
</gene>
<sequence length="362" mass="37815">MQSRDEVARTLTIGVIEGDGIGPELVASAVEVLDAAVAGVGHRLELVREDGGADTYRRTGEALAPGVLDRARGYDGLLKGPVGLPDVRRPDGTEAGLLGGLLRGGLDTYANVRPMRLLPGVATPTRYAPGDIDYVIVRENTEGLYLSRGVGVRNDRAAVDQLMMTRHGVERVVRHAFDLARTRRGAPVDGVSRVTCVDKSNVLRSFAFFREIFEEVAADYPDVEHDFRYADAAAHDLVASPGHFDVLVMENFLGDILSDLGAATVGGLGMCPSANVGADAAYFEPIHGSAPSLAGRDLANPVSQVLAGALLLDHAGLPAAGDAVRAAVHGAFADGAVRLADGRPEGGTRAVTAAVVERLAAG</sequence>
<dbReference type="SMART" id="SM01329">
    <property type="entry name" value="Iso_dh"/>
    <property type="match status" value="1"/>
</dbReference>
<comment type="cofactor">
    <cofactor evidence="1">
        <name>Mn(2+)</name>
        <dbReference type="ChEBI" id="CHEBI:29035"/>
    </cofactor>
</comment>
<keyword evidence="9" id="KW-1185">Reference proteome</keyword>
<evidence type="ECO:0000256" key="6">
    <source>
        <dbReference type="ARBA" id="ARBA00023211"/>
    </source>
</evidence>
<dbReference type="EMBL" id="AUBJ02000001">
    <property type="protein sequence ID" value="MCP2333952.1"/>
    <property type="molecule type" value="Genomic_DNA"/>
</dbReference>
<name>A0ABT1JN46_ACTCY</name>
<reference evidence="8 9" key="1">
    <citation type="submission" date="2022-06" db="EMBL/GenBank/DDBJ databases">
        <title>Genomic Encyclopedia of Type Strains, Phase I: the one thousand microbial genomes (KMG-I) project.</title>
        <authorList>
            <person name="Kyrpides N."/>
        </authorList>
    </citation>
    <scope>NUCLEOTIDE SEQUENCE [LARGE SCALE GENOMIC DNA]</scope>
    <source>
        <strain evidence="8 9">DSM 43889</strain>
    </source>
</reference>
<keyword evidence="5" id="KW-0520">NAD</keyword>
<evidence type="ECO:0000313" key="8">
    <source>
        <dbReference type="EMBL" id="MCP2333952.1"/>
    </source>
</evidence>
<keyword evidence="4" id="KW-0560">Oxidoreductase</keyword>
<keyword evidence="6" id="KW-0464">Manganese</keyword>
<feature type="domain" description="Isopropylmalate dehydrogenase-like" evidence="7">
    <location>
        <begin position="12"/>
        <end position="355"/>
    </location>
</feature>
<dbReference type="Gene3D" id="3.40.718.10">
    <property type="entry name" value="Isopropylmalate Dehydrogenase"/>
    <property type="match status" value="1"/>
</dbReference>
<dbReference type="InterPro" id="IPR024084">
    <property type="entry name" value="IsoPropMal-DH-like_dom"/>
</dbReference>
<evidence type="ECO:0000256" key="4">
    <source>
        <dbReference type="ARBA" id="ARBA00023002"/>
    </source>
</evidence>
<evidence type="ECO:0000256" key="3">
    <source>
        <dbReference type="ARBA" id="ARBA00022723"/>
    </source>
</evidence>
<dbReference type="RefSeq" id="WP_026420788.1">
    <property type="nucleotide sequence ID" value="NZ_AUBJ02000001.1"/>
</dbReference>
<protein>
    <submittedName>
        <fullName evidence="8">3-isopropylmalate dehydrogenase</fullName>
    </submittedName>
</protein>
<accession>A0ABT1JN46</accession>
<comment type="caution">
    <text evidence="8">The sequence shown here is derived from an EMBL/GenBank/DDBJ whole genome shotgun (WGS) entry which is preliminary data.</text>
</comment>
<dbReference type="PANTHER" id="PTHR43275:SF1">
    <property type="entry name" value="D-MALATE DEHYDROGENASE [DECARBOXYLATING]"/>
    <property type="match status" value="1"/>
</dbReference>